<proteinExistence type="predicted"/>
<accession>A0A1A3MVP0</accession>
<reference evidence="1 2" key="1">
    <citation type="submission" date="2016-06" db="EMBL/GenBank/DDBJ databases">
        <authorList>
            <person name="Kjaerup R.B."/>
            <person name="Dalgaard T.S."/>
            <person name="Juul-Madsen H.R."/>
        </authorList>
    </citation>
    <scope>NUCLEOTIDE SEQUENCE [LARGE SCALE GENOMIC DNA]</scope>
    <source>
        <strain evidence="1 2">1245139.5</strain>
    </source>
</reference>
<evidence type="ECO:0000313" key="1">
    <source>
        <dbReference type="EMBL" id="OBK13968.1"/>
    </source>
</evidence>
<organism evidence="1 2">
    <name type="scientific">Mycobacterium asiaticum</name>
    <dbReference type="NCBI Taxonomy" id="1790"/>
    <lineage>
        <taxon>Bacteria</taxon>
        <taxon>Bacillati</taxon>
        <taxon>Actinomycetota</taxon>
        <taxon>Actinomycetes</taxon>
        <taxon>Mycobacteriales</taxon>
        <taxon>Mycobacteriaceae</taxon>
        <taxon>Mycobacterium</taxon>
    </lineage>
</organism>
<dbReference type="OrthoDB" id="4068927at2"/>
<dbReference type="RefSeq" id="WP_065159725.1">
    <property type="nucleotide sequence ID" value="NZ_LZLQ01000105.1"/>
</dbReference>
<protein>
    <recommendedName>
        <fullName evidence="3">TIGR04255 family protein</fullName>
    </recommendedName>
</protein>
<dbReference type="AlphaFoldDB" id="A0A1A3MVP0"/>
<sequence>MTEDEVYPNAPVVLVTMEIRHPPAGPLTSSENRALKRLLAERLPIERPGQNVHFEMVAPPAQPTATIERFPRFLNRESNVATAIREQSTIVETSAYKGWQSFLELLWLVLEARVQVSPIAGIERVGLRYVDEVRVPEAAAVVGNWGDWVDTSLLGPKADTSTDSGLELMELQGAAMYRCPRPGQSLVLRYGPRDGYAVDPDSDLRRVKTVGPGPFFLMDIDSFWVPDGPIPEFEKDYLNSLYDDLHRPVRTLFEDLITDRYRNEVLRNG</sequence>
<dbReference type="InterPro" id="IPR026349">
    <property type="entry name" value="CHP04255"/>
</dbReference>
<keyword evidence="2" id="KW-1185">Reference proteome</keyword>
<dbReference type="NCBIfam" id="TIGR04255">
    <property type="entry name" value="sporadTIGR04255"/>
    <property type="match status" value="1"/>
</dbReference>
<dbReference type="Proteomes" id="UP000093629">
    <property type="component" value="Unassembled WGS sequence"/>
</dbReference>
<evidence type="ECO:0008006" key="3">
    <source>
        <dbReference type="Google" id="ProtNLM"/>
    </source>
</evidence>
<dbReference type="EMBL" id="LZLQ01000105">
    <property type="protein sequence ID" value="OBK13968.1"/>
    <property type="molecule type" value="Genomic_DNA"/>
</dbReference>
<evidence type="ECO:0000313" key="2">
    <source>
        <dbReference type="Proteomes" id="UP000093629"/>
    </source>
</evidence>
<name>A0A1A3MVP0_MYCAS</name>
<gene>
    <name evidence="1" type="ORF">A5636_08760</name>
</gene>
<comment type="caution">
    <text evidence="1">The sequence shown here is derived from an EMBL/GenBank/DDBJ whole genome shotgun (WGS) entry which is preliminary data.</text>
</comment>